<dbReference type="KEGG" id="tbs:A3L01_00315"/>
<keyword evidence="3" id="KW-1185">Reference proteome</keyword>
<name>A0A2Z2MDF6_9EURY</name>
<evidence type="ECO:0000313" key="3">
    <source>
        <dbReference type="Proteomes" id="UP000250272"/>
    </source>
</evidence>
<feature type="region of interest" description="Disordered" evidence="1">
    <location>
        <begin position="61"/>
        <end position="91"/>
    </location>
</feature>
<dbReference type="Proteomes" id="UP000250272">
    <property type="component" value="Chromosome"/>
</dbReference>
<dbReference type="AlphaFoldDB" id="A0A2Z2MDF6"/>
<dbReference type="GeneID" id="33325170"/>
<protein>
    <submittedName>
        <fullName evidence="2">Uncharacterized protein</fullName>
    </submittedName>
</protein>
<gene>
    <name evidence="2" type="ORF">A3L01_00315</name>
</gene>
<accession>A0A2Z2MDF6</accession>
<evidence type="ECO:0000256" key="1">
    <source>
        <dbReference type="SAM" id="MobiDB-lite"/>
    </source>
</evidence>
<organism evidence="2 3">
    <name type="scientific">Thermococcus barossii</name>
    <dbReference type="NCBI Taxonomy" id="54077"/>
    <lineage>
        <taxon>Archaea</taxon>
        <taxon>Methanobacteriati</taxon>
        <taxon>Methanobacteriota</taxon>
        <taxon>Thermococci</taxon>
        <taxon>Thermococcales</taxon>
        <taxon>Thermococcaceae</taxon>
        <taxon>Thermococcus</taxon>
    </lineage>
</organism>
<dbReference type="RefSeq" id="WP_088863938.1">
    <property type="nucleotide sequence ID" value="NZ_CP015101.1"/>
</dbReference>
<reference evidence="2 3" key="1">
    <citation type="submission" date="2016-04" db="EMBL/GenBank/DDBJ databases">
        <title>Complete genome sequence of Thermococcus barossii type strain SHCK-94.</title>
        <authorList>
            <person name="Oger P.M."/>
        </authorList>
    </citation>
    <scope>NUCLEOTIDE SEQUENCE [LARGE SCALE GENOMIC DNA]</scope>
    <source>
        <strain evidence="2 3">SHCK-94</strain>
    </source>
</reference>
<proteinExistence type="predicted"/>
<dbReference type="OrthoDB" id="99813at2157"/>
<dbReference type="EMBL" id="CP015101">
    <property type="protein sequence ID" value="ASJ03886.1"/>
    <property type="molecule type" value="Genomic_DNA"/>
</dbReference>
<feature type="compositionally biased region" description="Basic and acidic residues" evidence="1">
    <location>
        <begin position="61"/>
        <end position="89"/>
    </location>
</feature>
<sequence length="135" mass="15939">MEDVKRLVQEAYEFGYFVGYKGHSEWAEWVRERRERLYARAQELGVYDLVKNAYNRGKLEGAKKREEEIRKGLGKETAGEERPRPRISLEEAEETIEAPEVEFVRFLESTRLLLPPDLLDTLKHLKPPRMLHLGR</sequence>
<evidence type="ECO:0000313" key="2">
    <source>
        <dbReference type="EMBL" id="ASJ03886.1"/>
    </source>
</evidence>